<accession>A0ABD5Z2J5</accession>
<keyword evidence="2" id="KW-1185">Reference proteome</keyword>
<dbReference type="InterPro" id="IPR045396">
    <property type="entry name" value="DUF6517"/>
</dbReference>
<proteinExistence type="predicted"/>
<protein>
    <submittedName>
        <fullName evidence="1">DUF6517 family protein</fullName>
    </submittedName>
</protein>
<evidence type="ECO:0000313" key="2">
    <source>
        <dbReference type="Proteomes" id="UP001596447"/>
    </source>
</evidence>
<sequence length="219" mass="23948">MERRRRSAAVVALVLLVATSGCMGFLSGPITFEANKATESQQALQQTNYEEENVSQSVIERKFSAAGQTKTVKVTNWVAQYHRTVSVPVLGEREAAVFVLFSTPKVTVAGQGPFNPVADYNNEELVQLVQQQYKGLKDVQQVGNYSATMLGKETDVGKFSAKATFKNGQSVDVYVHVTKVEHGDDYVVAVAVHPQNIDEQQKILRLLEGAQHATNSSSS</sequence>
<gene>
    <name evidence="1" type="ORF">ACFQJ9_08110</name>
</gene>
<dbReference type="EMBL" id="JBHTAR010000011">
    <property type="protein sequence ID" value="MFC7199376.1"/>
    <property type="molecule type" value="Genomic_DNA"/>
</dbReference>
<dbReference type="Proteomes" id="UP001596447">
    <property type="component" value="Unassembled WGS sequence"/>
</dbReference>
<comment type="caution">
    <text evidence="1">The sequence shown here is derived from an EMBL/GenBank/DDBJ whole genome shotgun (WGS) entry which is preliminary data.</text>
</comment>
<dbReference type="RefSeq" id="WP_279529308.1">
    <property type="nucleotide sequence ID" value="NZ_CP122312.1"/>
</dbReference>
<organism evidence="1 2">
    <name type="scientific">Halospeciosus flavus</name>
    <dbReference type="NCBI Taxonomy" id="3032283"/>
    <lineage>
        <taxon>Archaea</taxon>
        <taxon>Methanobacteriati</taxon>
        <taxon>Methanobacteriota</taxon>
        <taxon>Stenosarchaea group</taxon>
        <taxon>Halobacteria</taxon>
        <taxon>Halobacteriales</taxon>
        <taxon>Halobacteriaceae</taxon>
        <taxon>Halospeciosus</taxon>
    </lineage>
</organism>
<dbReference type="Pfam" id="PF20127">
    <property type="entry name" value="DUF6517"/>
    <property type="match status" value="1"/>
</dbReference>
<name>A0ABD5Z2J5_9EURY</name>
<reference evidence="1 2" key="1">
    <citation type="journal article" date="2019" name="Int. J. Syst. Evol. Microbiol.">
        <title>The Global Catalogue of Microorganisms (GCM) 10K type strain sequencing project: providing services to taxonomists for standard genome sequencing and annotation.</title>
        <authorList>
            <consortium name="The Broad Institute Genomics Platform"/>
            <consortium name="The Broad Institute Genome Sequencing Center for Infectious Disease"/>
            <person name="Wu L."/>
            <person name="Ma J."/>
        </authorList>
    </citation>
    <scope>NUCLEOTIDE SEQUENCE [LARGE SCALE GENOMIC DNA]</scope>
    <source>
        <strain evidence="1 2">XZGYJ-43</strain>
    </source>
</reference>
<dbReference type="AlphaFoldDB" id="A0ABD5Z2J5"/>
<dbReference type="PROSITE" id="PS51257">
    <property type="entry name" value="PROKAR_LIPOPROTEIN"/>
    <property type="match status" value="1"/>
</dbReference>
<evidence type="ECO:0000313" key="1">
    <source>
        <dbReference type="EMBL" id="MFC7199376.1"/>
    </source>
</evidence>